<dbReference type="RefSeq" id="WP_006782675.1">
    <property type="nucleotide sequence ID" value="NZ_CP040506.1"/>
</dbReference>
<dbReference type="AlphaFoldDB" id="G5IMF9"/>
<reference evidence="4 5" key="1">
    <citation type="submission" date="2011-08" db="EMBL/GenBank/DDBJ databases">
        <title>The Genome Sequence of Clostridium hathewayi WAL-18680.</title>
        <authorList>
            <consortium name="The Broad Institute Genome Sequencing Platform"/>
            <person name="Earl A."/>
            <person name="Ward D."/>
            <person name="Feldgarden M."/>
            <person name="Gevers D."/>
            <person name="Finegold S.M."/>
            <person name="Summanen P.H."/>
            <person name="Molitoris D.R."/>
            <person name="Song M."/>
            <person name="Daigneault M."/>
            <person name="Allen-Vercoe E."/>
            <person name="Young S.K."/>
            <person name="Zeng Q."/>
            <person name="Gargeya S."/>
            <person name="Fitzgerald M."/>
            <person name="Haas B."/>
            <person name="Abouelleil A."/>
            <person name="Alvarado L."/>
            <person name="Arachchi H.M."/>
            <person name="Berlin A."/>
            <person name="Brown A."/>
            <person name="Chapman S.B."/>
            <person name="Chen Z."/>
            <person name="Dunbar C."/>
            <person name="Freedman E."/>
            <person name="Gearin G."/>
            <person name="Gellesch M."/>
            <person name="Goldberg J."/>
            <person name="Griggs A."/>
            <person name="Gujja S."/>
            <person name="Heiman D."/>
            <person name="Howarth C."/>
            <person name="Larson L."/>
            <person name="Lui A."/>
            <person name="MacDonald P.J.P."/>
            <person name="Montmayeur A."/>
            <person name="Murphy C."/>
            <person name="Neiman D."/>
            <person name="Pearson M."/>
            <person name="Priest M."/>
            <person name="Roberts A."/>
            <person name="Saif S."/>
            <person name="Shea T."/>
            <person name="Shenoy N."/>
            <person name="Sisk P."/>
            <person name="Stolte C."/>
            <person name="Sykes S."/>
            <person name="Wortman J."/>
            <person name="Nusbaum C."/>
            <person name="Birren B."/>
        </authorList>
    </citation>
    <scope>NUCLEOTIDE SEQUENCE [LARGE SCALE GENOMIC DNA]</scope>
    <source>
        <strain evidence="4 5">WAL-18680</strain>
    </source>
</reference>
<dbReference type="Proteomes" id="UP000005384">
    <property type="component" value="Unassembled WGS sequence"/>
</dbReference>
<feature type="repeat" description="Cell wall-binding" evidence="2">
    <location>
        <begin position="319"/>
        <end position="338"/>
    </location>
</feature>
<sequence>MLTRLKRTVAAALICGLCAGNMMTAMAATKKTETRTPITSVSIRVYSEVKSDYDVNAATLYAVSNSDDYTIGASSFDNKNKEYWEPGDVPTAKIEIHARSGYYFNKVSGAKKFDITGATYSSSKTQNDSETLILTVKLTPASGTLDAPEVAEWVGYPIGKASWEAVPYAGAYELKLNRDGTEIFSVPKVNATTYDFYPAMTQGGRYQFRVRAIPKTTEEQNYIKSGDWVYSEEIDIDDDEASNLTGNNRTNKNITPAQIGWTKDAEGWWYRNADGTYPVNAWAAINGQWYLFDYNGYMLTGWQIKDGKYYFMDSNGAMQIGWLEDGKNWYFLDNSGAMQTGWINVDGVTYYFDANGAMHKGWLLDGGKWYYMNTDNGSLTRNAYIGGYYLNSNGIWNP</sequence>
<dbReference type="InterPro" id="IPR018337">
    <property type="entry name" value="Cell_wall/Cho-bd_repeat"/>
</dbReference>
<feature type="chain" id="PRO_5003478758" evidence="3">
    <location>
        <begin position="28"/>
        <end position="398"/>
    </location>
</feature>
<accession>G5IMF9</accession>
<feature type="repeat" description="Cell wall-binding" evidence="2">
    <location>
        <begin position="339"/>
        <end position="358"/>
    </location>
</feature>
<gene>
    <name evidence="4" type="ORF">HMPREF9473_04687</name>
</gene>
<feature type="repeat" description="Cell wall-binding" evidence="2">
    <location>
        <begin position="279"/>
        <end position="298"/>
    </location>
</feature>
<evidence type="ECO:0000313" key="4">
    <source>
        <dbReference type="EMBL" id="EHI57578.1"/>
    </source>
</evidence>
<name>G5IMF9_9FIRM</name>
<keyword evidence="5" id="KW-1185">Reference proteome</keyword>
<dbReference type="Gene3D" id="2.10.270.10">
    <property type="entry name" value="Cholin Binding"/>
    <property type="match status" value="2"/>
</dbReference>
<protein>
    <submittedName>
        <fullName evidence="4">Uncharacterized protein</fullName>
    </submittedName>
</protein>
<dbReference type="SUPFAM" id="SSF69360">
    <property type="entry name" value="Cell wall binding repeat"/>
    <property type="match status" value="1"/>
</dbReference>
<dbReference type="Pfam" id="PF01473">
    <property type="entry name" value="Choline_bind_1"/>
    <property type="match status" value="1"/>
</dbReference>
<dbReference type="OrthoDB" id="1935808at2"/>
<keyword evidence="3" id="KW-0732">Signal</keyword>
<evidence type="ECO:0000256" key="1">
    <source>
        <dbReference type="ARBA" id="ARBA00022737"/>
    </source>
</evidence>
<evidence type="ECO:0000313" key="5">
    <source>
        <dbReference type="Proteomes" id="UP000005384"/>
    </source>
</evidence>
<proteinExistence type="predicted"/>
<dbReference type="Pfam" id="PF19127">
    <property type="entry name" value="Choline_bind_3"/>
    <property type="match status" value="2"/>
</dbReference>
<keyword evidence="1" id="KW-0677">Repeat</keyword>
<organism evidence="4 5">
    <name type="scientific">Hungatella hathewayi WAL-18680</name>
    <dbReference type="NCBI Taxonomy" id="742737"/>
    <lineage>
        <taxon>Bacteria</taxon>
        <taxon>Bacillati</taxon>
        <taxon>Bacillota</taxon>
        <taxon>Clostridia</taxon>
        <taxon>Lachnospirales</taxon>
        <taxon>Lachnospiraceae</taxon>
        <taxon>Hungatella</taxon>
    </lineage>
</organism>
<feature type="signal peptide" evidence="3">
    <location>
        <begin position="1"/>
        <end position="27"/>
    </location>
</feature>
<evidence type="ECO:0000256" key="2">
    <source>
        <dbReference type="PROSITE-ProRule" id="PRU00591"/>
    </source>
</evidence>
<feature type="repeat" description="Cell wall-binding" evidence="2">
    <location>
        <begin position="299"/>
        <end position="318"/>
    </location>
</feature>
<dbReference type="PROSITE" id="PS51170">
    <property type="entry name" value="CW"/>
    <property type="match status" value="4"/>
</dbReference>
<dbReference type="PATRIC" id="fig|742737.3.peg.4675"/>
<dbReference type="EMBL" id="ADLN01000120">
    <property type="protein sequence ID" value="EHI57578.1"/>
    <property type="molecule type" value="Genomic_DNA"/>
</dbReference>
<comment type="caution">
    <text evidence="4">The sequence shown here is derived from an EMBL/GenBank/DDBJ whole genome shotgun (WGS) entry which is preliminary data.</text>
</comment>
<dbReference type="HOGENOM" id="CLU_048243_0_0_9"/>
<evidence type="ECO:0000256" key="3">
    <source>
        <dbReference type="SAM" id="SignalP"/>
    </source>
</evidence>